<organism evidence="2">
    <name type="scientific">marine sediment metagenome</name>
    <dbReference type="NCBI Taxonomy" id="412755"/>
    <lineage>
        <taxon>unclassified sequences</taxon>
        <taxon>metagenomes</taxon>
        <taxon>ecological metagenomes</taxon>
    </lineage>
</organism>
<accession>X1TPW7</accession>
<evidence type="ECO:0000313" key="2">
    <source>
        <dbReference type="EMBL" id="GAI93411.1"/>
    </source>
</evidence>
<proteinExistence type="predicted"/>
<dbReference type="AlphaFoldDB" id="X1TPW7"/>
<feature type="region of interest" description="Disordered" evidence="1">
    <location>
        <begin position="51"/>
        <end position="71"/>
    </location>
</feature>
<evidence type="ECO:0000256" key="1">
    <source>
        <dbReference type="SAM" id="MobiDB-lite"/>
    </source>
</evidence>
<dbReference type="EMBL" id="BARW01020590">
    <property type="protein sequence ID" value="GAI93411.1"/>
    <property type="molecule type" value="Genomic_DNA"/>
</dbReference>
<comment type="caution">
    <text evidence="2">The sequence shown here is derived from an EMBL/GenBank/DDBJ whole genome shotgun (WGS) entry which is preliminary data.</text>
</comment>
<feature type="non-terminal residue" evidence="2">
    <location>
        <position position="71"/>
    </location>
</feature>
<sequence>MLTLDEASKVLTQPSTWVKNTASPTYLDAAQLGAEALIKLQDIRTRFPTMPNLSLPSECPIPDLSRANSAR</sequence>
<gene>
    <name evidence="2" type="ORF">S12H4_34760</name>
</gene>
<reference evidence="2" key="1">
    <citation type="journal article" date="2014" name="Front. Microbiol.">
        <title>High frequency of phylogenetically diverse reductive dehalogenase-homologous genes in deep subseafloor sedimentary metagenomes.</title>
        <authorList>
            <person name="Kawai M."/>
            <person name="Futagami T."/>
            <person name="Toyoda A."/>
            <person name="Takaki Y."/>
            <person name="Nishi S."/>
            <person name="Hori S."/>
            <person name="Arai W."/>
            <person name="Tsubouchi T."/>
            <person name="Morono Y."/>
            <person name="Uchiyama I."/>
            <person name="Ito T."/>
            <person name="Fujiyama A."/>
            <person name="Inagaki F."/>
            <person name="Takami H."/>
        </authorList>
    </citation>
    <scope>NUCLEOTIDE SEQUENCE</scope>
    <source>
        <strain evidence="2">Expedition CK06-06</strain>
    </source>
</reference>
<name>X1TPW7_9ZZZZ</name>
<protein>
    <submittedName>
        <fullName evidence="2">Uncharacterized protein</fullName>
    </submittedName>
</protein>